<evidence type="ECO:0000259" key="8">
    <source>
        <dbReference type="Pfam" id="PF25079"/>
    </source>
</evidence>
<keyword evidence="5" id="KW-0325">Glycoprotein</keyword>
<keyword evidence="7" id="KW-1133">Transmembrane helix</keyword>
<dbReference type="EMBL" id="AWWV01005347">
    <property type="protein sequence ID" value="OMP05479.1"/>
    <property type="molecule type" value="Genomic_DNA"/>
</dbReference>
<feature type="domain" description="COBRA C-terminal" evidence="8">
    <location>
        <begin position="8"/>
        <end position="199"/>
    </location>
</feature>
<dbReference type="Gramene" id="OMP05479">
    <property type="protein sequence ID" value="OMP05479"/>
    <property type="gene ID" value="CCACVL1_01880"/>
</dbReference>
<dbReference type="AlphaFoldDB" id="A0A1R3KEJ6"/>
<dbReference type="Proteomes" id="UP000188268">
    <property type="component" value="Unassembled WGS sequence"/>
</dbReference>
<evidence type="ECO:0000256" key="4">
    <source>
        <dbReference type="ARBA" id="ARBA00022729"/>
    </source>
</evidence>
<keyword evidence="6" id="KW-0449">Lipoprotein</keyword>
<keyword evidence="7" id="KW-0472">Membrane</keyword>
<dbReference type="OMA" id="DGSECTM"/>
<dbReference type="OrthoDB" id="2012261at2759"/>
<dbReference type="GO" id="GO:0010215">
    <property type="term" value="P:cellulose microfibril organization"/>
    <property type="evidence" value="ECO:0007669"/>
    <property type="project" value="InterPro"/>
</dbReference>
<protein>
    <recommendedName>
        <fullName evidence="8">COBRA C-terminal domain-containing protein</fullName>
    </recommendedName>
</protein>
<name>A0A1R3KEJ6_COCAP</name>
<dbReference type="InterPro" id="IPR006918">
    <property type="entry name" value="COBRA_pln"/>
</dbReference>
<evidence type="ECO:0000256" key="1">
    <source>
        <dbReference type="ARBA" id="ARBA00004609"/>
    </source>
</evidence>
<evidence type="ECO:0000313" key="10">
    <source>
        <dbReference type="Proteomes" id="UP000188268"/>
    </source>
</evidence>
<feature type="transmembrane region" description="Helical" evidence="7">
    <location>
        <begin position="208"/>
        <end position="231"/>
    </location>
</feature>
<evidence type="ECO:0000313" key="9">
    <source>
        <dbReference type="EMBL" id="OMP05479.1"/>
    </source>
</evidence>
<keyword evidence="3" id="KW-0336">GPI-anchor</keyword>
<dbReference type="GO" id="GO:0005886">
    <property type="term" value="C:plasma membrane"/>
    <property type="evidence" value="ECO:0007669"/>
    <property type="project" value="UniProtKB-SubCell"/>
</dbReference>
<evidence type="ECO:0000256" key="2">
    <source>
        <dbReference type="ARBA" id="ARBA00005507"/>
    </source>
</evidence>
<organism evidence="9 10">
    <name type="scientific">Corchorus capsularis</name>
    <name type="common">Jute</name>
    <dbReference type="NCBI Taxonomy" id="210143"/>
    <lineage>
        <taxon>Eukaryota</taxon>
        <taxon>Viridiplantae</taxon>
        <taxon>Streptophyta</taxon>
        <taxon>Embryophyta</taxon>
        <taxon>Tracheophyta</taxon>
        <taxon>Spermatophyta</taxon>
        <taxon>Magnoliopsida</taxon>
        <taxon>eudicotyledons</taxon>
        <taxon>Gunneridae</taxon>
        <taxon>Pentapetalae</taxon>
        <taxon>rosids</taxon>
        <taxon>malvids</taxon>
        <taxon>Malvales</taxon>
        <taxon>Malvaceae</taxon>
        <taxon>Grewioideae</taxon>
        <taxon>Apeibeae</taxon>
        <taxon>Corchorus</taxon>
    </lineage>
</organism>
<dbReference type="GO" id="GO:0098552">
    <property type="term" value="C:side of membrane"/>
    <property type="evidence" value="ECO:0007669"/>
    <property type="project" value="UniProtKB-KW"/>
</dbReference>
<evidence type="ECO:0000256" key="5">
    <source>
        <dbReference type="ARBA" id="ARBA00023180"/>
    </source>
</evidence>
<accession>A0A1R3KEJ6</accession>
<keyword evidence="7" id="KW-0812">Transmembrane</keyword>
<dbReference type="PANTHER" id="PTHR31673">
    <property type="entry name" value="PROTEIN COBRA"/>
    <property type="match status" value="1"/>
</dbReference>
<dbReference type="PIRSF" id="PIRSF038122">
    <property type="entry name" value="COBRA"/>
    <property type="match status" value="1"/>
</dbReference>
<proteinExistence type="inferred from homology"/>
<dbReference type="Pfam" id="PF25079">
    <property type="entry name" value="COB_C"/>
    <property type="match status" value="1"/>
</dbReference>
<comment type="subcellular location">
    <subcellularLocation>
        <location evidence="1">Cell membrane</location>
        <topology evidence="1">Lipid-anchor</topology>
        <topology evidence="1">GPI-anchor</topology>
    </subcellularLocation>
</comment>
<evidence type="ECO:0000256" key="7">
    <source>
        <dbReference type="SAM" id="Phobius"/>
    </source>
</evidence>
<gene>
    <name evidence="9" type="ORF">CCACVL1_01880</name>
</gene>
<dbReference type="GO" id="GO:0052324">
    <property type="term" value="P:plant-type cell wall cellulose biosynthetic process"/>
    <property type="evidence" value="ECO:0007669"/>
    <property type="project" value="TreeGrafter"/>
</dbReference>
<dbReference type="PANTHER" id="PTHR31673:SF23">
    <property type="entry name" value="COBRA-LIKE PROTEIN 4"/>
    <property type="match status" value="1"/>
</dbReference>
<sequence>MLASKNPSCCVSLSSFYSPLITPCPDCACGCLNKENCTMRDSTISSSTVVTSNYLQTNGDTQLLQCTKHMCPIQVHWHVKVNYRKYWRVKISITNFYYRMNYSHWNLVVQHPNLNNVIQVDNFTYKLPLYQSTDDSGLFYGVKDQNELLMGAGASGNVQSELIFEKDESAFTLEQGWAFPRKVYFNGDECMMPPPDTYPFLPNSPSPIAPSLFVIAFLFILLAFSSFLCGLRIERQKRKRKVLLLGWKNSVKCYEALNL</sequence>
<comment type="similarity">
    <text evidence="2">Belongs to the COBRA family.</text>
</comment>
<evidence type="ECO:0000256" key="3">
    <source>
        <dbReference type="ARBA" id="ARBA00022622"/>
    </source>
</evidence>
<keyword evidence="4" id="KW-0732">Signal</keyword>
<keyword evidence="10" id="KW-1185">Reference proteome</keyword>
<comment type="caution">
    <text evidence="9">The sequence shown here is derived from an EMBL/GenBank/DDBJ whole genome shotgun (WGS) entry which is preliminary data.</text>
</comment>
<reference evidence="9 10" key="1">
    <citation type="submission" date="2013-09" db="EMBL/GenBank/DDBJ databases">
        <title>Corchorus capsularis genome sequencing.</title>
        <authorList>
            <person name="Alam M."/>
            <person name="Haque M.S."/>
            <person name="Islam M.S."/>
            <person name="Emdad E.M."/>
            <person name="Islam M.M."/>
            <person name="Ahmed B."/>
            <person name="Halim A."/>
            <person name="Hossen Q.M.M."/>
            <person name="Hossain M.Z."/>
            <person name="Ahmed R."/>
            <person name="Khan M.M."/>
            <person name="Islam R."/>
            <person name="Rashid M.M."/>
            <person name="Khan S.A."/>
            <person name="Rahman M.S."/>
            <person name="Alam M."/>
        </authorList>
    </citation>
    <scope>NUCLEOTIDE SEQUENCE [LARGE SCALE GENOMIC DNA]</scope>
    <source>
        <strain evidence="10">cv. CVL-1</strain>
        <tissue evidence="9">Whole seedling</tissue>
    </source>
</reference>
<dbReference type="STRING" id="210143.A0A1R3KEJ6"/>
<evidence type="ECO:0000256" key="6">
    <source>
        <dbReference type="ARBA" id="ARBA00023288"/>
    </source>
</evidence>
<dbReference type="InterPro" id="IPR056900">
    <property type="entry name" value="COB_C"/>
</dbReference>